<dbReference type="AlphaFoldDB" id="A0A1M6CF25"/>
<dbReference type="GO" id="GO:0045493">
    <property type="term" value="P:xylan catabolic process"/>
    <property type="evidence" value="ECO:0007669"/>
    <property type="project" value="UniProtKB-KW"/>
</dbReference>
<dbReference type="InterPro" id="IPR044846">
    <property type="entry name" value="GH10"/>
</dbReference>
<dbReference type="PANTHER" id="PTHR31490:SF90">
    <property type="entry name" value="ENDO-1,4-BETA-XYLANASE A"/>
    <property type="match status" value="1"/>
</dbReference>
<proteinExistence type="inferred from homology"/>
<evidence type="ECO:0000313" key="9">
    <source>
        <dbReference type="Proteomes" id="UP000184543"/>
    </source>
</evidence>
<keyword evidence="3 6" id="KW-0326">Glycosidase</keyword>
<reference evidence="9" key="1">
    <citation type="submission" date="2016-11" db="EMBL/GenBank/DDBJ databases">
        <authorList>
            <person name="Varghese N."/>
            <person name="Submissions S."/>
        </authorList>
    </citation>
    <scope>NUCLEOTIDE SEQUENCE [LARGE SCALE GENOMIC DNA]</scope>
    <source>
        <strain evidence="9">DSM 19858</strain>
    </source>
</reference>
<evidence type="ECO:0000313" key="8">
    <source>
        <dbReference type="EMBL" id="SHI59586.1"/>
    </source>
</evidence>
<dbReference type="SUPFAM" id="SSF51445">
    <property type="entry name" value="(Trans)glycosidases"/>
    <property type="match status" value="1"/>
</dbReference>
<dbReference type="GO" id="GO:0031176">
    <property type="term" value="F:endo-1,4-beta-xylanase activity"/>
    <property type="evidence" value="ECO:0007669"/>
    <property type="project" value="UniProtKB-EC"/>
</dbReference>
<dbReference type="InterPro" id="IPR031158">
    <property type="entry name" value="GH10_AS"/>
</dbReference>
<evidence type="ECO:0000256" key="2">
    <source>
        <dbReference type="ARBA" id="ARBA00023277"/>
    </source>
</evidence>
<dbReference type="PANTHER" id="PTHR31490">
    <property type="entry name" value="GLYCOSYL HYDROLASE"/>
    <property type="match status" value="1"/>
</dbReference>
<dbReference type="SMART" id="SM00633">
    <property type="entry name" value="Glyco_10"/>
    <property type="match status" value="1"/>
</dbReference>
<protein>
    <recommendedName>
        <fullName evidence="6">Beta-xylanase</fullName>
        <ecNumber evidence="6">3.2.1.8</ecNumber>
    </recommendedName>
</protein>
<keyword evidence="1 6" id="KW-0378">Hydrolase</keyword>
<gene>
    <name evidence="8" type="ORF">SAMN04488513_101742</name>
</gene>
<dbReference type="PROSITE" id="PS51760">
    <property type="entry name" value="GH10_2"/>
    <property type="match status" value="1"/>
</dbReference>
<evidence type="ECO:0000256" key="4">
    <source>
        <dbReference type="ARBA" id="ARBA00023326"/>
    </source>
</evidence>
<dbReference type="EC" id="3.2.1.8" evidence="6"/>
<dbReference type="STRING" id="192903.SAMN04488513_101742"/>
<evidence type="ECO:0000256" key="5">
    <source>
        <dbReference type="PROSITE-ProRule" id="PRU10061"/>
    </source>
</evidence>
<accession>A0A1M6CF25</accession>
<organism evidence="8 9">
    <name type="scientific">Pseudozobellia thermophila</name>
    <dbReference type="NCBI Taxonomy" id="192903"/>
    <lineage>
        <taxon>Bacteria</taxon>
        <taxon>Pseudomonadati</taxon>
        <taxon>Bacteroidota</taxon>
        <taxon>Flavobacteriia</taxon>
        <taxon>Flavobacteriales</taxon>
        <taxon>Flavobacteriaceae</taxon>
        <taxon>Pseudozobellia</taxon>
    </lineage>
</organism>
<feature type="active site" description="Nucleophile" evidence="5">
    <location>
        <position position="270"/>
    </location>
</feature>
<keyword evidence="2 6" id="KW-0119">Carbohydrate metabolism</keyword>
<name>A0A1M6CF25_9FLAO</name>
<dbReference type="Proteomes" id="UP000184543">
    <property type="component" value="Unassembled WGS sequence"/>
</dbReference>
<sequence>MNLFSHFRPIGLFCILILFMACKDKPNGKPGMEESLVPSLKNTFSYDFFIGAAINGGAINGSDTLALDLIRREFNSITPENIMKWEHIHPFPDKFNFEMPDKYVRLGQKNNMHIVGHTLVWHSQLAEWVAQVNDSASMAGLLTEHITKIVGRYKGKIDSWDVVNEALNEDGSLRESIFKEVLGDHYLELAFRTAAKADPEAQLVYNDYNLTHPEKREGAIRLVKNLQENGVKIDAIGMQGHWNLERPTLEEIETSILAYHKAGVKVLITELDITVLPNPWELEGAEVSQNFEGNKFMNPYPESLPDSVQNQLAERYADIFSLFAKHRDKIDRVTFWGINDGASWLNGWPIKGRTNYPLLFDRNYRPKKAYESIMKLKK</sequence>
<evidence type="ECO:0000259" key="7">
    <source>
        <dbReference type="PROSITE" id="PS51760"/>
    </source>
</evidence>
<feature type="domain" description="GH10" evidence="7">
    <location>
        <begin position="34"/>
        <end position="376"/>
    </location>
</feature>
<evidence type="ECO:0000256" key="3">
    <source>
        <dbReference type="ARBA" id="ARBA00023295"/>
    </source>
</evidence>
<comment type="catalytic activity">
    <reaction evidence="6">
        <text>Endohydrolysis of (1-&gt;4)-beta-D-xylosidic linkages in xylans.</text>
        <dbReference type="EC" id="3.2.1.8"/>
    </reaction>
</comment>
<keyword evidence="9" id="KW-1185">Reference proteome</keyword>
<dbReference type="PROSITE" id="PS00591">
    <property type="entry name" value="GH10_1"/>
    <property type="match status" value="1"/>
</dbReference>
<evidence type="ECO:0000256" key="1">
    <source>
        <dbReference type="ARBA" id="ARBA00022801"/>
    </source>
</evidence>
<dbReference type="EMBL" id="FQYU01000001">
    <property type="protein sequence ID" value="SHI59586.1"/>
    <property type="molecule type" value="Genomic_DNA"/>
</dbReference>
<keyword evidence="4 6" id="KW-0624">Polysaccharide degradation</keyword>
<dbReference type="InterPro" id="IPR001000">
    <property type="entry name" value="GH10_dom"/>
</dbReference>
<dbReference type="PRINTS" id="PR00134">
    <property type="entry name" value="GLHYDRLASE10"/>
</dbReference>
<evidence type="ECO:0000256" key="6">
    <source>
        <dbReference type="RuleBase" id="RU361174"/>
    </source>
</evidence>
<comment type="similarity">
    <text evidence="6">Belongs to the glycosyl hydrolase 10 (cellulase F) family.</text>
</comment>
<dbReference type="InterPro" id="IPR017853">
    <property type="entry name" value="GH"/>
</dbReference>
<dbReference type="Pfam" id="PF00331">
    <property type="entry name" value="Glyco_hydro_10"/>
    <property type="match status" value="1"/>
</dbReference>
<dbReference type="Gene3D" id="3.20.20.80">
    <property type="entry name" value="Glycosidases"/>
    <property type="match status" value="1"/>
</dbReference>
<keyword evidence="8" id="KW-0858">Xylan degradation</keyword>